<sequence>MPINRSPPPTTASSSLGVPLLMHTIHHTSSEPNITTIDSASCTDGEFLNITQRNKRKCSDSRTIQDNQWSVLMAEMKNMFTEFKVEQGKHIEKLCQSIQEIKSQNNTIQDSVSFLSKDNEELKGKIGKLEEQLISERKSTAMYIQNLESKIETLERGARSSCIEIKNIPVNKSETKESLLKTVINIGSTLQVPIQPFEVKDTFRVSSKDPEIKTIIVDFTSNILKEKFMEMSKKFHRGHNKLTTETLGFNGTSKPVFISENLTQKMKRVFFLARDFANTHQYKYCWIRNGKVFLRQKDGDRYYIIKDDSDLKNIISDK</sequence>
<keyword evidence="1" id="KW-0175">Coiled coil</keyword>
<dbReference type="InterPro" id="IPR057251">
    <property type="entry name" value="FP_C"/>
</dbReference>
<dbReference type="Proteomes" id="UP001231518">
    <property type="component" value="Chromosome 28"/>
</dbReference>
<evidence type="ECO:0000313" key="5">
    <source>
        <dbReference type="Proteomes" id="UP001231518"/>
    </source>
</evidence>
<dbReference type="Pfam" id="PF25298">
    <property type="entry name" value="Baculo_FP_2nd"/>
    <property type="match status" value="1"/>
</dbReference>
<organism evidence="4 5">
    <name type="scientific">Mythimna separata</name>
    <name type="common">Oriental armyworm</name>
    <name type="synonym">Pseudaletia separata</name>
    <dbReference type="NCBI Taxonomy" id="271217"/>
    <lineage>
        <taxon>Eukaryota</taxon>
        <taxon>Metazoa</taxon>
        <taxon>Ecdysozoa</taxon>
        <taxon>Arthropoda</taxon>
        <taxon>Hexapoda</taxon>
        <taxon>Insecta</taxon>
        <taxon>Pterygota</taxon>
        <taxon>Neoptera</taxon>
        <taxon>Endopterygota</taxon>
        <taxon>Lepidoptera</taxon>
        <taxon>Glossata</taxon>
        <taxon>Ditrysia</taxon>
        <taxon>Noctuoidea</taxon>
        <taxon>Noctuidae</taxon>
        <taxon>Noctuinae</taxon>
        <taxon>Hadenini</taxon>
        <taxon>Mythimna</taxon>
    </lineage>
</organism>
<accession>A0AAD7YHK3</accession>
<dbReference type="Proteomes" id="UP001231518">
    <property type="component" value="Chromosome 13"/>
</dbReference>
<gene>
    <name evidence="4" type="ORF">PYW07_002844</name>
    <name evidence="3" type="ORF">PYW07_011418</name>
</gene>
<feature type="domain" description="FP protein C-terminal" evidence="2">
    <location>
        <begin position="263"/>
        <end position="314"/>
    </location>
</feature>
<name>A0AAD7YHK3_MYTSE</name>
<evidence type="ECO:0000313" key="4">
    <source>
        <dbReference type="EMBL" id="KAJ8714619.1"/>
    </source>
</evidence>
<reference evidence="4" key="1">
    <citation type="submission" date="2023-03" db="EMBL/GenBank/DDBJ databases">
        <title>Chromosome-level genomes of two armyworms, Mythimna separata and Mythimna loreyi, provide insights into the biosynthesis and reception of sex pheromones.</title>
        <authorList>
            <person name="Zhao H."/>
        </authorList>
    </citation>
    <scope>NUCLEOTIDE SEQUENCE</scope>
    <source>
        <strain evidence="4">BeijingLab</strain>
        <tissue evidence="4">Pupa</tissue>
    </source>
</reference>
<protein>
    <recommendedName>
        <fullName evidence="2">FP protein C-terminal domain-containing protein</fullName>
    </recommendedName>
</protein>
<comment type="caution">
    <text evidence="4">The sequence shown here is derived from an EMBL/GenBank/DDBJ whole genome shotgun (WGS) entry which is preliminary data.</text>
</comment>
<proteinExistence type="predicted"/>
<evidence type="ECO:0000259" key="2">
    <source>
        <dbReference type="Pfam" id="PF25298"/>
    </source>
</evidence>
<evidence type="ECO:0000313" key="3">
    <source>
        <dbReference type="EMBL" id="KAJ8707741.1"/>
    </source>
</evidence>
<keyword evidence="5" id="KW-1185">Reference proteome</keyword>
<evidence type="ECO:0000256" key="1">
    <source>
        <dbReference type="SAM" id="Coils"/>
    </source>
</evidence>
<dbReference type="EMBL" id="JARGEI010000027">
    <property type="protein sequence ID" value="KAJ8707741.1"/>
    <property type="molecule type" value="Genomic_DNA"/>
</dbReference>
<dbReference type="EMBL" id="JARGEI010000019">
    <property type="protein sequence ID" value="KAJ8714619.1"/>
    <property type="molecule type" value="Genomic_DNA"/>
</dbReference>
<feature type="coiled-coil region" evidence="1">
    <location>
        <begin position="112"/>
        <end position="139"/>
    </location>
</feature>
<dbReference type="AlphaFoldDB" id="A0AAD7YHK3"/>